<dbReference type="RefSeq" id="WP_198109960.1">
    <property type="nucleotide sequence ID" value="NZ_JAEDAK010000003.1"/>
</dbReference>
<sequence>MAALWAGQLLTVGLLAAPNAFATLARPEAGAYVARLFLLDARISLVLGVLLLLIEQRLQRQAHHERLRFNAALLLPLLAVFLTVVGFDVLQPLMQQAKAEGQGSFVWLHGVSMAAFAAKGATVLVLAWKTR</sequence>
<evidence type="ECO:0000313" key="7">
    <source>
        <dbReference type="EMBL" id="MBH9576337.1"/>
    </source>
</evidence>
<keyword evidence="8" id="KW-1185">Reference proteome</keyword>
<comment type="subcellular location">
    <subcellularLocation>
        <location evidence="1">Membrane</location>
    </subcellularLocation>
</comment>
<name>A0A931J4U0_9BURK</name>
<feature type="transmembrane region" description="Helical" evidence="5">
    <location>
        <begin position="67"/>
        <end position="87"/>
    </location>
</feature>
<protein>
    <submittedName>
        <fullName evidence="7">DUF4149 domain-containing protein</fullName>
    </submittedName>
</protein>
<comment type="caution">
    <text evidence="7">The sequence shown here is derived from an EMBL/GenBank/DDBJ whole genome shotgun (WGS) entry which is preliminary data.</text>
</comment>
<evidence type="ECO:0000256" key="5">
    <source>
        <dbReference type="SAM" id="Phobius"/>
    </source>
</evidence>
<evidence type="ECO:0000313" key="8">
    <source>
        <dbReference type="Proteomes" id="UP000613266"/>
    </source>
</evidence>
<feature type="domain" description="TMEM205-like" evidence="6">
    <location>
        <begin position="2"/>
        <end position="101"/>
    </location>
</feature>
<dbReference type="Pfam" id="PF13664">
    <property type="entry name" value="DUF4149"/>
    <property type="match status" value="1"/>
</dbReference>
<gene>
    <name evidence="7" type="ORF">I7X39_05385</name>
</gene>
<accession>A0A931J4U0</accession>
<evidence type="ECO:0000256" key="1">
    <source>
        <dbReference type="ARBA" id="ARBA00004370"/>
    </source>
</evidence>
<dbReference type="AlphaFoldDB" id="A0A931J4U0"/>
<evidence type="ECO:0000256" key="2">
    <source>
        <dbReference type="ARBA" id="ARBA00022692"/>
    </source>
</evidence>
<dbReference type="EMBL" id="JAEDAK010000003">
    <property type="protein sequence ID" value="MBH9576337.1"/>
    <property type="molecule type" value="Genomic_DNA"/>
</dbReference>
<evidence type="ECO:0000259" key="6">
    <source>
        <dbReference type="Pfam" id="PF13664"/>
    </source>
</evidence>
<organism evidence="7 8">
    <name type="scientific">Inhella proteolytica</name>
    <dbReference type="NCBI Taxonomy" id="2795029"/>
    <lineage>
        <taxon>Bacteria</taxon>
        <taxon>Pseudomonadati</taxon>
        <taxon>Pseudomonadota</taxon>
        <taxon>Betaproteobacteria</taxon>
        <taxon>Burkholderiales</taxon>
        <taxon>Sphaerotilaceae</taxon>
        <taxon>Inhella</taxon>
    </lineage>
</organism>
<keyword evidence="3 5" id="KW-1133">Transmembrane helix</keyword>
<keyword evidence="4 5" id="KW-0472">Membrane</keyword>
<evidence type="ECO:0000256" key="4">
    <source>
        <dbReference type="ARBA" id="ARBA00023136"/>
    </source>
</evidence>
<keyword evidence="2 5" id="KW-0812">Transmembrane</keyword>
<feature type="transmembrane region" description="Helical" evidence="5">
    <location>
        <begin position="32"/>
        <end position="55"/>
    </location>
</feature>
<proteinExistence type="predicted"/>
<reference evidence="7" key="1">
    <citation type="submission" date="2020-12" db="EMBL/GenBank/DDBJ databases">
        <title>The genome sequence of Inhella sp. 1Y17.</title>
        <authorList>
            <person name="Liu Y."/>
        </authorList>
    </citation>
    <scope>NUCLEOTIDE SEQUENCE</scope>
    <source>
        <strain evidence="7">1Y17</strain>
    </source>
</reference>
<feature type="transmembrane region" description="Helical" evidence="5">
    <location>
        <begin position="107"/>
        <end position="128"/>
    </location>
</feature>
<dbReference type="GO" id="GO:0016020">
    <property type="term" value="C:membrane"/>
    <property type="evidence" value="ECO:0007669"/>
    <property type="project" value="UniProtKB-SubCell"/>
</dbReference>
<evidence type="ECO:0000256" key="3">
    <source>
        <dbReference type="ARBA" id="ARBA00022989"/>
    </source>
</evidence>
<dbReference type="Proteomes" id="UP000613266">
    <property type="component" value="Unassembled WGS sequence"/>
</dbReference>
<dbReference type="InterPro" id="IPR025423">
    <property type="entry name" value="TMEM205-like"/>
</dbReference>